<dbReference type="AlphaFoldDB" id="A0A918KVE0"/>
<dbReference type="SUPFAM" id="SSF52540">
    <property type="entry name" value="P-loop containing nucleoside triphosphate hydrolases"/>
    <property type="match status" value="1"/>
</dbReference>
<evidence type="ECO:0000313" key="1">
    <source>
        <dbReference type="EMBL" id="GGX75035.1"/>
    </source>
</evidence>
<evidence type="ECO:0008006" key="3">
    <source>
        <dbReference type="Google" id="ProtNLM"/>
    </source>
</evidence>
<protein>
    <recommendedName>
        <fullName evidence="3">Sulfotransferase family protein</fullName>
    </recommendedName>
</protein>
<sequence length="244" mass="27739">MTDRTTPLKAPTMVGILGMHRSGTSCLSGCLEEYGLPLGDVSNAAPNNRKGNKENLEFRQINDAVLALSDGAWDRPPKQLIWDDELRRRRDAYLAKHKIFDLWGVKDPRTLLTLPFWEEADLNMRWVGTFRHPAAVAASLKSRPNLLPATPSLDLWKLYNLNLLDYVRRHKVPIISFDLSRAEYLAAVEKVSQYLGLKARSQDELDFFEEDFRHHAPKNFAGSDCGADYITLYDELLDHAITGK</sequence>
<dbReference type="Gene3D" id="3.40.50.300">
    <property type="entry name" value="P-loop containing nucleotide triphosphate hydrolases"/>
    <property type="match status" value="1"/>
</dbReference>
<organism evidence="1 2">
    <name type="scientific">Litorimonas cladophorae</name>
    <dbReference type="NCBI Taxonomy" id="1220491"/>
    <lineage>
        <taxon>Bacteria</taxon>
        <taxon>Pseudomonadati</taxon>
        <taxon>Pseudomonadota</taxon>
        <taxon>Alphaproteobacteria</taxon>
        <taxon>Maricaulales</taxon>
        <taxon>Robiginitomaculaceae</taxon>
    </lineage>
</organism>
<reference evidence="1 2" key="1">
    <citation type="journal article" date="2014" name="Int. J. Syst. Evol. Microbiol.">
        <title>Complete genome sequence of Corynebacterium casei LMG S-19264T (=DSM 44701T), isolated from a smear-ripened cheese.</title>
        <authorList>
            <consortium name="US DOE Joint Genome Institute (JGI-PGF)"/>
            <person name="Walter F."/>
            <person name="Albersmeier A."/>
            <person name="Kalinowski J."/>
            <person name="Ruckert C."/>
        </authorList>
    </citation>
    <scope>NUCLEOTIDE SEQUENCE [LARGE SCALE GENOMIC DNA]</scope>
    <source>
        <strain evidence="1 2">KCTC 23968</strain>
    </source>
</reference>
<gene>
    <name evidence="1" type="ORF">GCM10011309_26540</name>
</gene>
<dbReference type="RefSeq" id="WP_189587030.1">
    <property type="nucleotide sequence ID" value="NZ_BMYV01000003.1"/>
</dbReference>
<accession>A0A918KVE0</accession>
<dbReference type="EMBL" id="BMYV01000003">
    <property type="protein sequence ID" value="GGX75035.1"/>
    <property type="molecule type" value="Genomic_DNA"/>
</dbReference>
<keyword evidence="2" id="KW-1185">Reference proteome</keyword>
<dbReference type="InterPro" id="IPR027417">
    <property type="entry name" value="P-loop_NTPase"/>
</dbReference>
<name>A0A918KVE0_9PROT</name>
<comment type="caution">
    <text evidence="1">The sequence shown here is derived from an EMBL/GenBank/DDBJ whole genome shotgun (WGS) entry which is preliminary data.</text>
</comment>
<dbReference type="Proteomes" id="UP000600865">
    <property type="component" value="Unassembled WGS sequence"/>
</dbReference>
<proteinExistence type="predicted"/>
<evidence type="ECO:0000313" key="2">
    <source>
        <dbReference type="Proteomes" id="UP000600865"/>
    </source>
</evidence>